<dbReference type="AlphaFoldDB" id="A0A4R9GTC1"/>
<accession>A0A4R9GTC1</accession>
<dbReference type="RefSeq" id="WP_135811900.1">
    <property type="nucleotide sequence ID" value="NZ_RQEV01000002.1"/>
</dbReference>
<protein>
    <submittedName>
        <fullName evidence="1">DUF3015 domain-containing protein</fullName>
    </submittedName>
</protein>
<dbReference type="EMBL" id="RQEV01000002">
    <property type="protein sequence ID" value="TGK21957.1"/>
    <property type="molecule type" value="Genomic_DNA"/>
</dbReference>
<organism evidence="1 2">
    <name type="scientific">Leptospira fluminis</name>
    <dbReference type="NCBI Taxonomy" id="2484979"/>
    <lineage>
        <taxon>Bacteria</taxon>
        <taxon>Pseudomonadati</taxon>
        <taxon>Spirochaetota</taxon>
        <taxon>Spirochaetia</taxon>
        <taxon>Leptospirales</taxon>
        <taxon>Leptospiraceae</taxon>
        <taxon>Leptospira</taxon>
    </lineage>
</organism>
<keyword evidence="2" id="KW-1185">Reference proteome</keyword>
<comment type="caution">
    <text evidence="1">The sequence shown here is derived from an EMBL/GenBank/DDBJ whole genome shotgun (WGS) entry which is preliminary data.</text>
</comment>
<dbReference type="InterPro" id="IPR021383">
    <property type="entry name" value="DUF3015"/>
</dbReference>
<reference evidence="1" key="1">
    <citation type="journal article" date="2019" name="PLoS Negl. Trop. Dis.">
        <title>Revisiting the worldwide diversity of Leptospira species in the environment.</title>
        <authorList>
            <person name="Vincent A.T."/>
            <person name="Schiettekatte O."/>
            <person name="Bourhy P."/>
            <person name="Veyrier F.J."/>
            <person name="Picardeau M."/>
        </authorList>
    </citation>
    <scope>NUCLEOTIDE SEQUENCE [LARGE SCALE GENOMIC DNA]</scope>
    <source>
        <strain evidence="1">SCS5</strain>
    </source>
</reference>
<proteinExistence type="predicted"/>
<dbReference type="OrthoDB" id="334910at2"/>
<dbReference type="Pfam" id="PF11220">
    <property type="entry name" value="DUF3015"/>
    <property type="match status" value="1"/>
</dbReference>
<evidence type="ECO:0000313" key="1">
    <source>
        <dbReference type="EMBL" id="TGK21957.1"/>
    </source>
</evidence>
<sequence>MKKLILISLASIFALSFGVTNLSAKYGAAGCGLGSLVISSGGIVQIFAATTNGTSGSQTFGITTGTSNCSKDGIVQTEKAQEIFVHMNYETLEQEIAKGQGERLTSLASLFGCPKDSKRFHEVAKENYSKIFTAASLKNPSIVLSNLRDQVGSDVELKNSCKI</sequence>
<evidence type="ECO:0000313" key="2">
    <source>
        <dbReference type="Proteomes" id="UP000297855"/>
    </source>
</evidence>
<gene>
    <name evidence="1" type="ORF">EHO61_01605</name>
</gene>
<name>A0A4R9GTC1_9LEPT</name>
<dbReference type="Proteomes" id="UP000297855">
    <property type="component" value="Unassembled WGS sequence"/>
</dbReference>